<keyword evidence="5" id="KW-1185">Reference proteome</keyword>
<dbReference type="InterPro" id="IPR012171">
    <property type="entry name" value="Fatty_acid_desaturase"/>
</dbReference>
<dbReference type="RefSeq" id="WP_310301685.1">
    <property type="nucleotide sequence ID" value="NZ_BAAAPS010000008.1"/>
</dbReference>
<feature type="region of interest" description="Disordered" evidence="2">
    <location>
        <begin position="356"/>
        <end position="407"/>
    </location>
</feature>
<feature type="coiled-coil region" evidence="1">
    <location>
        <begin position="10"/>
        <end position="37"/>
    </location>
</feature>
<dbReference type="Pfam" id="PF00487">
    <property type="entry name" value="FA_desaturase"/>
    <property type="match status" value="1"/>
</dbReference>
<evidence type="ECO:0000256" key="1">
    <source>
        <dbReference type="SAM" id="Coils"/>
    </source>
</evidence>
<comment type="caution">
    <text evidence="4">The sequence shown here is derived from an EMBL/GenBank/DDBJ whole genome shotgun (WGS) entry which is preliminary data.</text>
</comment>
<dbReference type="EC" id="1.14.19.3" evidence="4"/>
<dbReference type="PANTHER" id="PTHR19353:SF19">
    <property type="entry name" value="DELTA(5) FATTY ACID DESATURASE C-RELATED"/>
    <property type="match status" value="1"/>
</dbReference>
<keyword evidence="4" id="KW-0560">Oxidoreductase</keyword>
<evidence type="ECO:0000313" key="5">
    <source>
        <dbReference type="Proteomes" id="UP001183648"/>
    </source>
</evidence>
<dbReference type="EMBL" id="JAVDYG010000001">
    <property type="protein sequence ID" value="MDR7362368.1"/>
    <property type="molecule type" value="Genomic_DNA"/>
</dbReference>
<feature type="compositionally biased region" description="Basic and acidic residues" evidence="2">
    <location>
        <begin position="374"/>
        <end position="397"/>
    </location>
</feature>
<dbReference type="GO" id="GO:0016213">
    <property type="term" value="F:acyl-CoA 6-desaturase activity"/>
    <property type="evidence" value="ECO:0007669"/>
    <property type="project" value="UniProtKB-EC"/>
</dbReference>
<name>A0ABU2BWP1_9ACTN</name>
<feature type="domain" description="Fatty acid desaturase" evidence="3">
    <location>
        <begin position="69"/>
        <end position="335"/>
    </location>
</feature>
<evidence type="ECO:0000256" key="2">
    <source>
        <dbReference type="SAM" id="MobiDB-lite"/>
    </source>
</evidence>
<evidence type="ECO:0000259" key="3">
    <source>
        <dbReference type="Pfam" id="PF00487"/>
    </source>
</evidence>
<dbReference type="Proteomes" id="UP001183648">
    <property type="component" value="Unassembled WGS sequence"/>
</dbReference>
<feature type="compositionally biased region" description="Polar residues" evidence="2">
    <location>
        <begin position="356"/>
        <end position="365"/>
    </location>
</feature>
<organism evidence="4 5">
    <name type="scientific">Nocardioides marmoribigeumensis</name>
    <dbReference type="NCBI Taxonomy" id="433649"/>
    <lineage>
        <taxon>Bacteria</taxon>
        <taxon>Bacillati</taxon>
        <taxon>Actinomycetota</taxon>
        <taxon>Actinomycetes</taxon>
        <taxon>Propionibacteriales</taxon>
        <taxon>Nocardioidaceae</taxon>
        <taxon>Nocardioides</taxon>
    </lineage>
</organism>
<accession>A0ABU2BWP1</accession>
<evidence type="ECO:0000313" key="4">
    <source>
        <dbReference type="EMBL" id="MDR7362368.1"/>
    </source>
</evidence>
<gene>
    <name evidence="4" type="ORF">J2S63_001921</name>
</gene>
<sequence length="407" mass="46824">MAISDVAEYMHLTEEEVEQLGRELDALRKEVEESRGDADAAYINRMIQVQRGLAFAGRVTLMFSNKKPAWAAGAAMLGIAKILENMEIGHNVMHGQWDWMNDPEIHSSNWEWDTAQPAEQWKHSHNYVHHQFTNVLGYDNDIGYGILRMAREQKWHPANLGQPVYNALLATLFQWGVALHDLDIERIRKGEKDPKEMMRQLKQIGRKVRRQVVKDYVVYPALSGPNWQTTITANATANLMRNLWSYMIIFCGHFPDGAMHFTEEEIEDETRSEWYLRQILGAANFEGGPLLHILSGNLGYQIEHHLFPDLPSNRYGQISERVRELCAKYDIPYTTGPLYKQYGQALRTIMKLSLPNKYTSSNQPSRPEPPAGRGGDEDTRDYRRKSDAERPSRRRELGGWSRSPAEV</sequence>
<proteinExistence type="predicted"/>
<protein>
    <submittedName>
        <fullName evidence="4">Linoleoyl-CoA desaturase</fullName>
        <ecNumber evidence="4">1.14.19.3</ecNumber>
    </submittedName>
</protein>
<dbReference type="InterPro" id="IPR005804">
    <property type="entry name" value="FA_desaturase_dom"/>
</dbReference>
<dbReference type="CDD" id="cd03506">
    <property type="entry name" value="Delta6-FADS-like"/>
    <property type="match status" value="1"/>
</dbReference>
<reference evidence="4 5" key="1">
    <citation type="submission" date="2023-07" db="EMBL/GenBank/DDBJ databases">
        <title>Sequencing the genomes of 1000 actinobacteria strains.</title>
        <authorList>
            <person name="Klenk H.-P."/>
        </authorList>
    </citation>
    <scope>NUCLEOTIDE SEQUENCE [LARGE SCALE GENOMIC DNA]</scope>
    <source>
        <strain evidence="4 5">DSM 19426</strain>
    </source>
</reference>
<dbReference type="PANTHER" id="PTHR19353">
    <property type="entry name" value="FATTY ACID DESATURASE 2"/>
    <property type="match status" value="1"/>
</dbReference>
<keyword evidence="1" id="KW-0175">Coiled coil</keyword>